<keyword evidence="1" id="KW-0812">Transmembrane</keyword>
<evidence type="ECO:0000313" key="3">
    <source>
        <dbReference type="Proteomes" id="UP000257109"/>
    </source>
</evidence>
<dbReference type="EMBL" id="QJKJ01007847">
    <property type="protein sequence ID" value="RDX81723.1"/>
    <property type="molecule type" value="Genomic_DNA"/>
</dbReference>
<comment type="caution">
    <text evidence="2">The sequence shown here is derived from an EMBL/GenBank/DDBJ whole genome shotgun (WGS) entry which is preliminary data.</text>
</comment>
<organism evidence="2 3">
    <name type="scientific">Mucuna pruriens</name>
    <name type="common">Velvet bean</name>
    <name type="synonym">Dolichos pruriens</name>
    <dbReference type="NCBI Taxonomy" id="157652"/>
    <lineage>
        <taxon>Eukaryota</taxon>
        <taxon>Viridiplantae</taxon>
        <taxon>Streptophyta</taxon>
        <taxon>Embryophyta</taxon>
        <taxon>Tracheophyta</taxon>
        <taxon>Spermatophyta</taxon>
        <taxon>Magnoliopsida</taxon>
        <taxon>eudicotyledons</taxon>
        <taxon>Gunneridae</taxon>
        <taxon>Pentapetalae</taxon>
        <taxon>rosids</taxon>
        <taxon>fabids</taxon>
        <taxon>Fabales</taxon>
        <taxon>Fabaceae</taxon>
        <taxon>Papilionoideae</taxon>
        <taxon>50 kb inversion clade</taxon>
        <taxon>NPAAA clade</taxon>
        <taxon>indigoferoid/millettioid clade</taxon>
        <taxon>Phaseoleae</taxon>
        <taxon>Mucuna</taxon>
    </lineage>
</organism>
<dbReference type="Proteomes" id="UP000257109">
    <property type="component" value="Unassembled WGS sequence"/>
</dbReference>
<name>A0A371FUI2_MUCPR</name>
<keyword evidence="1" id="KW-1133">Transmembrane helix</keyword>
<evidence type="ECO:0000256" key="1">
    <source>
        <dbReference type="SAM" id="Phobius"/>
    </source>
</evidence>
<keyword evidence="3" id="KW-1185">Reference proteome</keyword>
<sequence>MHILDGSHQMYTMYIAFVTLQAISTIDLRMYNVGLMTYQKKNGVLCMMMKCREYFVQRGAEVISELGCGQMYCKKLMDAIKKIKYNIQSTTIEVVETFNPITQRGEQTWTVVLNT</sequence>
<reference evidence="2" key="1">
    <citation type="submission" date="2018-05" db="EMBL/GenBank/DDBJ databases">
        <title>Draft genome of Mucuna pruriens seed.</title>
        <authorList>
            <person name="Nnadi N.E."/>
            <person name="Vos R."/>
            <person name="Hasami M.H."/>
            <person name="Devisetty U.K."/>
            <person name="Aguiy J.C."/>
        </authorList>
    </citation>
    <scope>NUCLEOTIDE SEQUENCE [LARGE SCALE GENOMIC DNA]</scope>
    <source>
        <strain evidence="2">JCA_2017</strain>
    </source>
</reference>
<keyword evidence="1" id="KW-0472">Membrane</keyword>
<gene>
    <name evidence="2" type="ORF">CR513_37562</name>
</gene>
<protein>
    <submittedName>
        <fullName evidence="2">Uncharacterized protein</fullName>
    </submittedName>
</protein>
<proteinExistence type="predicted"/>
<feature type="transmembrane region" description="Helical" evidence="1">
    <location>
        <begin position="12"/>
        <end position="31"/>
    </location>
</feature>
<accession>A0A371FUI2</accession>
<feature type="non-terminal residue" evidence="2">
    <location>
        <position position="1"/>
    </location>
</feature>
<evidence type="ECO:0000313" key="2">
    <source>
        <dbReference type="EMBL" id="RDX81723.1"/>
    </source>
</evidence>
<dbReference type="AlphaFoldDB" id="A0A371FUI2"/>